<feature type="domain" description="Protein kinase" evidence="10">
    <location>
        <begin position="19"/>
        <end position="388"/>
    </location>
</feature>
<dbReference type="GO" id="GO:0035556">
    <property type="term" value="P:intracellular signal transduction"/>
    <property type="evidence" value="ECO:0007669"/>
    <property type="project" value="TreeGrafter"/>
</dbReference>
<dbReference type="SUPFAM" id="SSF56112">
    <property type="entry name" value="Protein kinase-like (PK-like)"/>
    <property type="match status" value="2"/>
</dbReference>
<keyword evidence="4" id="KW-0547">Nucleotide-binding</keyword>
<reference evidence="11 12" key="1">
    <citation type="submission" date="2015-02" db="EMBL/GenBank/DDBJ databases">
        <authorList>
            <person name="Chooi Y.-H."/>
        </authorList>
    </citation>
    <scope>NUCLEOTIDE SEQUENCE [LARGE SCALE GENOMIC DNA]</scope>
    <source>
        <strain evidence="11">E3</strain>
    </source>
</reference>
<evidence type="ECO:0000259" key="10">
    <source>
        <dbReference type="PROSITE" id="PS50011"/>
    </source>
</evidence>
<evidence type="ECO:0000256" key="8">
    <source>
        <dbReference type="ARBA" id="ARBA00048679"/>
    </source>
</evidence>
<evidence type="ECO:0000256" key="6">
    <source>
        <dbReference type="ARBA" id="ARBA00022840"/>
    </source>
</evidence>
<evidence type="ECO:0000256" key="4">
    <source>
        <dbReference type="ARBA" id="ARBA00022741"/>
    </source>
</evidence>
<evidence type="ECO:0000256" key="5">
    <source>
        <dbReference type="ARBA" id="ARBA00022777"/>
    </source>
</evidence>
<keyword evidence="3" id="KW-0808">Transferase</keyword>
<evidence type="ECO:0000256" key="2">
    <source>
        <dbReference type="ARBA" id="ARBA00022527"/>
    </source>
</evidence>
<feature type="signal peptide" evidence="9">
    <location>
        <begin position="1"/>
        <end position="26"/>
    </location>
</feature>
<keyword evidence="2" id="KW-0723">Serine/threonine-protein kinase</keyword>
<keyword evidence="12" id="KW-1185">Reference proteome</keyword>
<dbReference type="InterPro" id="IPR011009">
    <property type="entry name" value="Kinase-like_dom_sf"/>
</dbReference>
<keyword evidence="5" id="KW-0418">Kinase</keyword>
<evidence type="ECO:0000313" key="12">
    <source>
        <dbReference type="Proteomes" id="UP000039324"/>
    </source>
</evidence>
<feature type="chain" id="PRO_5005192960" description="non-specific serine/threonine protein kinase" evidence="9">
    <location>
        <begin position="27"/>
        <end position="527"/>
    </location>
</feature>
<accession>A0A0G4IM74</accession>
<dbReference type="Proteomes" id="UP000039324">
    <property type="component" value="Unassembled WGS sequence"/>
</dbReference>
<dbReference type="EMBL" id="CDSF01000057">
    <property type="protein sequence ID" value="CEO96351.1"/>
    <property type="molecule type" value="Genomic_DNA"/>
</dbReference>
<evidence type="ECO:0000256" key="1">
    <source>
        <dbReference type="ARBA" id="ARBA00012513"/>
    </source>
</evidence>
<dbReference type="GO" id="GO:0005524">
    <property type="term" value="F:ATP binding"/>
    <property type="evidence" value="ECO:0007669"/>
    <property type="project" value="UniProtKB-KW"/>
</dbReference>
<proteinExistence type="predicted"/>
<dbReference type="InterPro" id="IPR000719">
    <property type="entry name" value="Prot_kinase_dom"/>
</dbReference>
<dbReference type="AlphaFoldDB" id="A0A0G4IM74"/>
<sequence length="527" mass="59599">MMVSALRSLSLFAAVGVLLCAVHVAGDSCGGFCPACKELPADFARRYEVLHTVPNSGGTIRTVRDTLTKKLYWRIEKRCSESVLREVRTLLHTFKHPFLVSMQFCFADESHGRVYLFTDPFYSDAATIYSKRTMRSCKDCDAEKFEGILRHLIGRTALGLAHVHGKHIIHGDVQLRNIAMHNYGLTPWPKLGGFSKAWQLIPHKTHIRNNTGWTYGYEDDWAGLGRCIDELRHLHASWNDSKVPWPKSIDSLRASLHANADDRIRSLAELKRHPFFQGFIWSLSPEVVCPIANRPIPPGMFRVIYDRILDYDAIQRELIYLWRISLLPYPPASLALPNDVLDDEHEVGFEYPGSRDSQKTLRQILGRDRAADPLSMRGIGLKTRNRVLRGLLTAVAALHTLCLAHGDISLDTVVVAAQADIRLQGFGKVSAWPVHSLGRELTPCRTTPQYEDVVKKAFHRDWKAVAEILVLLTIHVPDGVEPTDREVLSRLQVYDSDYVDIIDKLLSPDDAVRETLVHHRYLNARGA</sequence>
<dbReference type="PROSITE" id="PS50011">
    <property type="entry name" value="PROTEIN_KINASE_DOM"/>
    <property type="match status" value="1"/>
</dbReference>
<organism evidence="11 12">
    <name type="scientific">Plasmodiophora brassicae</name>
    <name type="common">Clubroot disease agent</name>
    <dbReference type="NCBI Taxonomy" id="37360"/>
    <lineage>
        <taxon>Eukaryota</taxon>
        <taxon>Sar</taxon>
        <taxon>Rhizaria</taxon>
        <taxon>Endomyxa</taxon>
        <taxon>Phytomyxea</taxon>
        <taxon>Plasmodiophorida</taxon>
        <taxon>Plasmodiophoridae</taxon>
        <taxon>Plasmodiophora</taxon>
    </lineage>
</organism>
<dbReference type="Gene3D" id="1.10.510.10">
    <property type="entry name" value="Transferase(Phosphotransferase) domain 1"/>
    <property type="match status" value="1"/>
</dbReference>
<evidence type="ECO:0000256" key="3">
    <source>
        <dbReference type="ARBA" id="ARBA00022679"/>
    </source>
</evidence>
<comment type="catalytic activity">
    <reaction evidence="7">
        <text>L-threonyl-[protein] + ATP = O-phospho-L-threonyl-[protein] + ADP + H(+)</text>
        <dbReference type="Rhea" id="RHEA:46608"/>
        <dbReference type="Rhea" id="RHEA-COMP:11060"/>
        <dbReference type="Rhea" id="RHEA-COMP:11605"/>
        <dbReference type="ChEBI" id="CHEBI:15378"/>
        <dbReference type="ChEBI" id="CHEBI:30013"/>
        <dbReference type="ChEBI" id="CHEBI:30616"/>
        <dbReference type="ChEBI" id="CHEBI:61977"/>
        <dbReference type="ChEBI" id="CHEBI:456216"/>
        <dbReference type="EC" id="2.7.11.1"/>
    </reaction>
</comment>
<keyword evidence="6" id="KW-0067">ATP-binding</keyword>
<evidence type="ECO:0000256" key="9">
    <source>
        <dbReference type="SAM" id="SignalP"/>
    </source>
</evidence>
<dbReference type="InterPro" id="IPR050236">
    <property type="entry name" value="Ser_Thr_kinase_AGC"/>
</dbReference>
<dbReference type="SMART" id="SM00220">
    <property type="entry name" value="S_TKc"/>
    <property type="match status" value="1"/>
</dbReference>
<dbReference type="OrthoDB" id="3254104at2759"/>
<dbReference type="PANTHER" id="PTHR24356:SF1">
    <property type="entry name" value="SERINE_THREONINE-PROTEIN KINASE GREATWALL"/>
    <property type="match status" value="1"/>
</dbReference>
<evidence type="ECO:0000256" key="7">
    <source>
        <dbReference type="ARBA" id="ARBA00047899"/>
    </source>
</evidence>
<protein>
    <recommendedName>
        <fullName evidence="1">non-specific serine/threonine protein kinase</fullName>
        <ecNumber evidence="1">2.7.11.1</ecNumber>
    </recommendedName>
</protein>
<dbReference type="GO" id="GO:0004674">
    <property type="term" value="F:protein serine/threonine kinase activity"/>
    <property type="evidence" value="ECO:0007669"/>
    <property type="project" value="UniProtKB-KW"/>
</dbReference>
<comment type="catalytic activity">
    <reaction evidence="8">
        <text>L-seryl-[protein] + ATP = O-phospho-L-seryl-[protein] + ADP + H(+)</text>
        <dbReference type="Rhea" id="RHEA:17989"/>
        <dbReference type="Rhea" id="RHEA-COMP:9863"/>
        <dbReference type="Rhea" id="RHEA-COMP:11604"/>
        <dbReference type="ChEBI" id="CHEBI:15378"/>
        <dbReference type="ChEBI" id="CHEBI:29999"/>
        <dbReference type="ChEBI" id="CHEBI:30616"/>
        <dbReference type="ChEBI" id="CHEBI:83421"/>
        <dbReference type="ChEBI" id="CHEBI:456216"/>
        <dbReference type="EC" id="2.7.11.1"/>
    </reaction>
</comment>
<name>A0A0G4IM74_PLABS</name>
<keyword evidence="9" id="KW-0732">Signal</keyword>
<dbReference type="PANTHER" id="PTHR24356">
    <property type="entry name" value="SERINE/THREONINE-PROTEIN KINASE"/>
    <property type="match status" value="1"/>
</dbReference>
<dbReference type="EC" id="2.7.11.1" evidence="1"/>
<gene>
    <name evidence="11" type="ORF">PBRA_005022</name>
</gene>
<evidence type="ECO:0000313" key="11">
    <source>
        <dbReference type="EMBL" id="CEO96351.1"/>
    </source>
</evidence>